<feature type="domain" description="Amidohydrolase-related" evidence="3">
    <location>
        <begin position="839"/>
        <end position="1042"/>
    </location>
</feature>
<dbReference type="RefSeq" id="WP_068305312.1">
    <property type="nucleotide sequence ID" value="NZ_FNAK01000010.1"/>
</dbReference>
<dbReference type="Gene3D" id="2.30.40.10">
    <property type="entry name" value="Urease, subunit C, domain 1"/>
    <property type="match status" value="2"/>
</dbReference>
<organism evidence="4 5">
    <name type="scientific">Kordiimonas lacus</name>
    <dbReference type="NCBI Taxonomy" id="637679"/>
    <lineage>
        <taxon>Bacteria</taxon>
        <taxon>Pseudomonadati</taxon>
        <taxon>Pseudomonadota</taxon>
        <taxon>Alphaproteobacteria</taxon>
        <taxon>Kordiimonadales</taxon>
        <taxon>Kordiimonadaceae</taxon>
        <taxon>Kordiimonas</taxon>
    </lineage>
</organism>
<reference evidence="4 5" key="1">
    <citation type="submission" date="2016-10" db="EMBL/GenBank/DDBJ databases">
        <authorList>
            <person name="de Groot N.N."/>
        </authorList>
    </citation>
    <scope>NUCLEOTIDE SEQUENCE [LARGE SCALE GENOMIC DNA]</scope>
    <source>
        <strain evidence="4 5">CGMCC 1.9109</strain>
    </source>
</reference>
<dbReference type="Pfam" id="PF01979">
    <property type="entry name" value="Amidohydro_1"/>
    <property type="match status" value="1"/>
</dbReference>
<dbReference type="PANTHER" id="PTHR36842">
    <property type="entry name" value="PROTEIN TOLB HOMOLOG"/>
    <property type="match status" value="1"/>
</dbReference>
<dbReference type="SUPFAM" id="SSF82171">
    <property type="entry name" value="DPP6 N-terminal domain-like"/>
    <property type="match status" value="1"/>
</dbReference>
<accession>A0A1G7FE46</accession>
<name>A0A1G7FE46_9PROT</name>
<feature type="signal peptide" evidence="2">
    <location>
        <begin position="1"/>
        <end position="24"/>
    </location>
</feature>
<dbReference type="SUPFAM" id="SSF51556">
    <property type="entry name" value="Metallo-dependent hydrolases"/>
    <property type="match status" value="1"/>
</dbReference>
<dbReference type="STRING" id="637679.GCA_001550055_02379"/>
<dbReference type="Gene3D" id="3.20.20.140">
    <property type="entry name" value="Metal-dependent hydrolases"/>
    <property type="match status" value="2"/>
</dbReference>
<evidence type="ECO:0000313" key="5">
    <source>
        <dbReference type="Proteomes" id="UP000183685"/>
    </source>
</evidence>
<dbReference type="GO" id="GO:0016810">
    <property type="term" value="F:hydrolase activity, acting on carbon-nitrogen (but not peptide) bonds"/>
    <property type="evidence" value="ECO:0007669"/>
    <property type="project" value="InterPro"/>
</dbReference>
<dbReference type="InterPro" id="IPR006680">
    <property type="entry name" value="Amidohydro-rel"/>
</dbReference>
<dbReference type="PANTHER" id="PTHR36842:SF1">
    <property type="entry name" value="PROTEIN TOLB"/>
    <property type="match status" value="1"/>
</dbReference>
<dbReference type="SUPFAM" id="SSF69304">
    <property type="entry name" value="Tricorn protease N-terminal domain"/>
    <property type="match status" value="1"/>
</dbReference>
<dbReference type="InterPro" id="IPR011059">
    <property type="entry name" value="Metal-dep_hydrolase_composite"/>
</dbReference>
<dbReference type="OrthoDB" id="9758793at2"/>
<dbReference type="Pfam" id="PF07676">
    <property type="entry name" value="PD40"/>
    <property type="match status" value="3"/>
</dbReference>
<comment type="similarity">
    <text evidence="1">Belongs to the TolB family.</text>
</comment>
<dbReference type="Proteomes" id="UP000183685">
    <property type="component" value="Unassembled WGS sequence"/>
</dbReference>
<gene>
    <name evidence="4" type="ORF">SAMN04488071_3703</name>
</gene>
<evidence type="ECO:0000259" key="3">
    <source>
        <dbReference type="Pfam" id="PF01979"/>
    </source>
</evidence>
<proteinExistence type="inferred from homology"/>
<dbReference type="SUPFAM" id="SSF51338">
    <property type="entry name" value="Composite domain of metallo-dependent hydrolases"/>
    <property type="match status" value="1"/>
</dbReference>
<sequence>MSGKAILIAGAMLVLATSAEQGWAADSWDVENTGQPAKKVSFTLEEGTWMSVDVSPDGKTLVFDLLGDLYTMPATGGKATAITQGPAIDRTPSFSPDGSRILYMSDRSGFENIWTIGAHGSNPRMITDESTNVLANPVWSADGSYIATASMVNTFATQRESEIRLYHVSGGSGTTLVDVPENRRDVQEPDFSPDGKYLYYTKRLEDHHIVVVANHVNYGVMRRDMETGETVELVKGFGSALSPQVSPDGKTLAFVRRVKDKTVLFALDLETGQQQPVYDELARDQQADFYQQGVYYPGFDWFPDGEHVAIWGKGKLFKVNMKTGAVTPIPFEAESSHTIITPPKFFDPLVPEAVDVKSAQTLKVSPDGSRAVFHALGHLWVKRLPDGMPTRLTSATAFEFEPAYSADGKKLAYVAWDDEKGSQLMVADASGKRARNLAASRGAIRTPVFSPDGRELAFVIDEGGKSLGGYRGKAGLYRVAVRGGDPVRIGDAAISPQYAASGDRLYFVRPAGRDKELVSVNLNGFDARVHAIAKTADRSDIRLSPDGNWVAFKENHQYFVMPYVETGQVTELSSANSSMPVTKLTETSGYGISWATDSESLYWTLGSDIFRADVQNGLKPTHMANLSLSVPADKPEGLVAFTGGRVITMRGDDVIAVGTVLVEGNLIKAVGPVDAVDIPDGTHIVDTTGKTVMPGLVDMHGHIACCYYGGLMPQKHPSHYAAAAFGVTTNYDPYTDELTAYAATEMQQAGKLVGPRFISTGKVIYGRSGKGDGTFVPLETYDDALNTMDRKRALGGRILKSYKQPSRRARQQLVKAGREKGLMIDAEGESQFYLDISVFLDGHMALEHNIPVATYYDDIVQLAAASGVANTPTLNVTFGEMMGESYLYETTRAWENPKIQAYVQETTSGYSAIPTPYSAPVHVRSMTTMKAAPELWDVGFRSVSRSTKKLDDAGVIINSGSHGQVFGLALHWEMWSMAAGGMTPHRVLRTATINGAKTLGLDHEIGSLEVGKLADIIVMDKNPLEDIHNSDSVSLTMVNGRLYDSLTMNEIGNYDRPRNKFYWELPDYNGIDWNEAWAGQ</sequence>
<dbReference type="Gene3D" id="2.120.10.30">
    <property type="entry name" value="TolB, C-terminal domain"/>
    <property type="match status" value="3"/>
</dbReference>
<evidence type="ECO:0000256" key="1">
    <source>
        <dbReference type="ARBA" id="ARBA00009820"/>
    </source>
</evidence>
<dbReference type="Pfam" id="PF26549">
    <property type="entry name" value="Tricorn_N"/>
    <property type="match status" value="1"/>
</dbReference>
<dbReference type="EMBL" id="FNAK01000010">
    <property type="protein sequence ID" value="SDE74097.1"/>
    <property type="molecule type" value="Genomic_DNA"/>
</dbReference>
<evidence type="ECO:0000313" key="4">
    <source>
        <dbReference type="EMBL" id="SDE74097.1"/>
    </source>
</evidence>
<keyword evidence="2" id="KW-0732">Signal</keyword>
<feature type="chain" id="PRO_5010175890" evidence="2">
    <location>
        <begin position="25"/>
        <end position="1080"/>
    </location>
</feature>
<keyword evidence="5" id="KW-1185">Reference proteome</keyword>
<dbReference type="InterPro" id="IPR032466">
    <property type="entry name" value="Metal_Hydrolase"/>
</dbReference>
<evidence type="ECO:0000256" key="2">
    <source>
        <dbReference type="SAM" id="SignalP"/>
    </source>
</evidence>
<protein>
    <submittedName>
        <fullName evidence="4">Imidazolonepropionase</fullName>
    </submittedName>
</protein>
<dbReference type="InterPro" id="IPR011042">
    <property type="entry name" value="6-blade_b-propeller_TolB-like"/>
</dbReference>
<dbReference type="AlphaFoldDB" id="A0A1G7FE46"/>
<dbReference type="InterPro" id="IPR011659">
    <property type="entry name" value="WD40"/>
</dbReference>